<dbReference type="Gene3D" id="2.60.40.630">
    <property type="entry name" value="STAT transcription factor, DNA-binding domain"/>
    <property type="match status" value="1"/>
</dbReference>
<dbReference type="InterPro" id="IPR015988">
    <property type="entry name" value="STAT_TF_CC"/>
</dbReference>
<keyword evidence="4 13" id="KW-0963">Cytoplasm</keyword>
<dbReference type="Ensembl" id="ENSCCRT00015081605.1">
    <property type="protein sequence ID" value="ENSCCRP00015079020.1"/>
    <property type="gene ID" value="ENSCCRG00015031796.1"/>
</dbReference>
<evidence type="ECO:0000313" key="15">
    <source>
        <dbReference type="Ensembl" id="ENSCCRP00015079020.1"/>
    </source>
</evidence>
<dbReference type="Gene3D" id="3.30.505.10">
    <property type="entry name" value="SH2 domain"/>
    <property type="match status" value="1"/>
</dbReference>
<dbReference type="InterPro" id="IPR008967">
    <property type="entry name" value="p53-like_TF_DNA-bd_sf"/>
</dbReference>
<dbReference type="GO" id="GO:0005737">
    <property type="term" value="C:cytoplasm"/>
    <property type="evidence" value="ECO:0007669"/>
    <property type="project" value="UniProtKB-SubCell"/>
</dbReference>
<dbReference type="SUPFAM" id="SSF55550">
    <property type="entry name" value="SH2 domain"/>
    <property type="match status" value="1"/>
</dbReference>
<comment type="subcellular location">
    <subcellularLocation>
        <location evidence="2 13">Cytoplasm</location>
    </subcellularLocation>
    <subcellularLocation>
        <location evidence="1 13">Nucleus</location>
    </subcellularLocation>
</comment>
<dbReference type="SMART" id="SM00964">
    <property type="entry name" value="STAT_int"/>
    <property type="match status" value="1"/>
</dbReference>
<sequence>MAQWNQLQQLETRYLEQLYHLYSDSFPMELRQFLAPWIESQDWAYAANKESHATLVFHNLLGEIDQQYSRFLQENNVLYQHNLRRIKQHLQSKYLEKPMEIARIVARCLWEEQRLLQTATTAQQVDTHTHTHTHTHICIHAQLQSGIDTFKHIQMNDVLKILPSESFITFTLIAQGSKVQHRFSVLQQIVTEMAGLLSAMDFVQKNLTDEELADWKRRQQIACIGGPPNICLDRLETWITSLAESQLQIRQQIKKLEELQQKVSYKGDPIIQHRPALEEKIVDLFRNLMKSAFVAERQPCMPMHPDRPLVIKTGVQFTTKVRLLVKFPELNYQLKIKVCIDNSRKFNILGTNTKVMNMEESNNGSLSAEFKHLVSSAVTPVFFFRSTEPNFFGICELCGTLLTHSLPVVVISNICQMPNAWASILWYNMLTNHPKNVNFFTKPPVGTWDQVAEVLSWQFSSTTKRGLTIEQLTTLAEKLLGPCVNYSGCQITWAKFCKENMAGKGFSFWVWLDNIIDLVKKYILALWNEGYIMGFISKERERAILSPKPPGTFLLRFSESSKEGGITFTWVEKDINGKTQIQSVEPYTKQQLNSMSFAEIIMGYKIMDATNILVSPLVYLYPDIPKEEAFGKYCRPEAQPDTEFPDPGCGECVSGNIVHSGLE</sequence>
<dbReference type="InterPro" id="IPR013799">
    <property type="entry name" value="STAT_TF_prot_interaction"/>
</dbReference>
<evidence type="ECO:0000256" key="7">
    <source>
        <dbReference type="ARBA" id="ARBA00023015"/>
    </source>
</evidence>
<dbReference type="InterPro" id="IPR013801">
    <property type="entry name" value="STAT_TF_DNA-bd"/>
</dbReference>
<evidence type="ECO:0000256" key="12">
    <source>
        <dbReference type="PROSITE-ProRule" id="PRU00191"/>
    </source>
</evidence>
<keyword evidence="7 13" id="KW-0805">Transcription regulation</keyword>
<dbReference type="InterPro" id="IPR036860">
    <property type="entry name" value="SH2_dom_sf"/>
</dbReference>
<evidence type="ECO:0000256" key="9">
    <source>
        <dbReference type="ARBA" id="ARBA00023159"/>
    </source>
</evidence>
<evidence type="ECO:0000313" key="16">
    <source>
        <dbReference type="Proteomes" id="UP000694700"/>
    </source>
</evidence>
<dbReference type="Pfam" id="PF01017">
    <property type="entry name" value="STAT_alpha"/>
    <property type="match status" value="1"/>
</dbReference>
<dbReference type="InterPro" id="IPR000980">
    <property type="entry name" value="SH2"/>
</dbReference>
<comment type="similarity">
    <text evidence="3 13">Belongs to the transcription factor STAT family.</text>
</comment>
<proteinExistence type="inferred from homology"/>
<protein>
    <recommendedName>
        <fullName evidence="13">Signal transducer and activator of transcription</fullName>
    </recommendedName>
</protein>
<dbReference type="FunFam" id="3.30.505.10:FF:000003">
    <property type="entry name" value="Signal transducer and activator of transcription"/>
    <property type="match status" value="1"/>
</dbReference>
<feature type="domain" description="SH2" evidence="14">
    <location>
        <begin position="527"/>
        <end position="617"/>
    </location>
</feature>
<dbReference type="Proteomes" id="UP000694700">
    <property type="component" value="Unplaced"/>
</dbReference>
<keyword evidence="10 13" id="KW-0804">Transcription</keyword>
<dbReference type="SUPFAM" id="SSF48092">
    <property type="entry name" value="Transcription factor STAT-4 N-domain"/>
    <property type="match status" value="1"/>
</dbReference>
<dbReference type="PROSITE" id="PS50001">
    <property type="entry name" value="SH2"/>
    <property type="match status" value="1"/>
</dbReference>
<dbReference type="FunFam" id="2.60.40.630:FF:000007">
    <property type="entry name" value="Signal transducer and activator of transcription 3"/>
    <property type="match status" value="1"/>
</dbReference>
<reference evidence="15" key="1">
    <citation type="submission" date="2025-08" db="UniProtKB">
        <authorList>
            <consortium name="Ensembl"/>
        </authorList>
    </citation>
    <scope>IDENTIFICATION</scope>
</reference>
<dbReference type="AlphaFoldDB" id="A0A8C1XF02"/>
<evidence type="ECO:0000259" key="14">
    <source>
        <dbReference type="PROSITE" id="PS50001"/>
    </source>
</evidence>
<dbReference type="Gene3D" id="1.20.1050.20">
    <property type="entry name" value="STAT transcription factor, all-alpha domain"/>
    <property type="match status" value="1"/>
</dbReference>
<dbReference type="Gene3D" id="1.10.532.10">
    <property type="entry name" value="STAT transcription factor, N-terminal domain"/>
    <property type="match status" value="1"/>
</dbReference>
<evidence type="ECO:0000256" key="6">
    <source>
        <dbReference type="ARBA" id="ARBA00022999"/>
    </source>
</evidence>
<dbReference type="GO" id="GO:0003677">
    <property type="term" value="F:DNA binding"/>
    <property type="evidence" value="ECO:0007669"/>
    <property type="project" value="UniProtKB-KW"/>
</dbReference>
<dbReference type="Pfam" id="PF21354">
    <property type="entry name" value="STAT_linker"/>
    <property type="match status" value="1"/>
</dbReference>
<evidence type="ECO:0000256" key="8">
    <source>
        <dbReference type="ARBA" id="ARBA00023125"/>
    </source>
</evidence>
<evidence type="ECO:0000256" key="3">
    <source>
        <dbReference type="ARBA" id="ARBA00005586"/>
    </source>
</evidence>
<dbReference type="InterPro" id="IPR013800">
    <property type="entry name" value="STAT_TF_alpha"/>
</dbReference>
<evidence type="ECO:0000256" key="2">
    <source>
        <dbReference type="ARBA" id="ARBA00004496"/>
    </source>
</evidence>
<dbReference type="SUPFAM" id="SSF47655">
    <property type="entry name" value="STAT"/>
    <property type="match status" value="1"/>
</dbReference>
<dbReference type="Pfam" id="PF00017">
    <property type="entry name" value="SH2"/>
    <property type="match status" value="1"/>
</dbReference>
<dbReference type="GO" id="GO:0060429">
    <property type="term" value="P:epithelium development"/>
    <property type="evidence" value="ECO:0007669"/>
    <property type="project" value="UniProtKB-ARBA"/>
</dbReference>
<accession>A0A8C1XF02</accession>
<dbReference type="FunFam" id="1.10.532.10:FF:000001">
    <property type="entry name" value="Signal transducer and activator of transcription"/>
    <property type="match status" value="1"/>
</dbReference>
<dbReference type="SUPFAM" id="SSF49417">
    <property type="entry name" value="p53-like transcription factors"/>
    <property type="match status" value="1"/>
</dbReference>
<dbReference type="FunFam" id="1.10.238.10:FF:000012">
    <property type="entry name" value="Signal transducer and activator of transcription"/>
    <property type="match status" value="1"/>
</dbReference>
<evidence type="ECO:0000256" key="1">
    <source>
        <dbReference type="ARBA" id="ARBA00004123"/>
    </source>
</evidence>
<dbReference type="InterPro" id="IPR012345">
    <property type="entry name" value="STAT_TF_DNA-bd_N"/>
</dbReference>
<dbReference type="InterPro" id="IPR001217">
    <property type="entry name" value="STAT"/>
</dbReference>
<keyword evidence="6 12" id="KW-0727">SH2 domain</keyword>
<name>A0A8C1XF02_CYPCA</name>
<dbReference type="GO" id="GO:0003700">
    <property type="term" value="F:DNA-binding transcription factor activity"/>
    <property type="evidence" value="ECO:0007669"/>
    <property type="project" value="InterPro"/>
</dbReference>
<evidence type="ECO:0000256" key="10">
    <source>
        <dbReference type="ARBA" id="ARBA00023163"/>
    </source>
</evidence>
<dbReference type="InterPro" id="IPR036535">
    <property type="entry name" value="STAT_N_sf"/>
</dbReference>
<dbReference type="PANTHER" id="PTHR11801">
    <property type="entry name" value="SIGNAL TRANSDUCER AND ACTIVATOR OF TRANSCRIPTION"/>
    <property type="match status" value="1"/>
</dbReference>
<dbReference type="Pfam" id="PF02864">
    <property type="entry name" value="STAT_bind"/>
    <property type="match status" value="1"/>
</dbReference>
<evidence type="ECO:0000256" key="5">
    <source>
        <dbReference type="ARBA" id="ARBA00022553"/>
    </source>
</evidence>
<keyword evidence="11 13" id="KW-0539">Nucleus</keyword>
<keyword evidence="8 13" id="KW-0238">DNA-binding</keyword>
<dbReference type="GO" id="GO:0009653">
    <property type="term" value="P:anatomical structure morphogenesis"/>
    <property type="evidence" value="ECO:0007669"/>
    <property type="project" value="UniProtKB-ARBA"/>
</dbReference>
<keyword evidence="5 13" id="KW-0597">Phosphoprotein</keyword>
<dbReference type="InterPro" id="IPR048988">
    <property type="entry name" value="STAT_linker"/>
</dbReference>
<evidence type="ECO:0000256" key="4">
    <source>
        <dbReference type="ARBA" id="ARBA00022490"/>
    </source>
</evidence>
<dbReference type="Pfam" id="PF02865">
    <property type="entry name" value="STAT_int"/>
    <property type="match status" value="1"/>
</dbReference>
<dbReference type="GO" id="GO:0007165">
    <property type="term" value="P:signal transduction"/>
    <property type="evidence" value="ECO:0007669"/>
    <property type="project" value="InterPro"/>
</dbReference>
<keyword evidence="9 13" id="KW-0010">Activator</keyword>
<evidence type="ECO:0000256" key="11">
    <source>
        <dbReference type="ARBA" id="ARBA00023242"/>
    </source>
</evidence>
<dbReference type="Gene3D" id="1.10.238.10">
    <property type="entry name" value="EF-hand"/>
    <property type="match status" value="1"/>
</dbReference>
<dbReference type="GO" id="GO:0005634">
    <property type="term" value="C:nucleus"/>
    <property type="evidence" value="ECO:0007669"/>
    <property type="project" value="UniProtKB-SubCell"/>
</dbReference>
<organism evidence="15 16">
    <name type="scientific">Cyprinus carpio</name>
    <name type="common">Common carp</name>
    <dbReference type="NCBI Taxonomy" id="7962"/>
    <lineage>
        <taxon>Eukaryota</taxon>
        <taxon>Metazoa</taxon>
        <taxon>Chordata</taxon>
        <taxon>Craniata</taxon>
        <taxon>Vertebrata</taxon>
        <taxon>Euteleostomi</taxon>
        <taxon>Actinopterygii</taxon>
        <taxon>Neopterygii</taxon>
        <taxon>Teleostei</taxon>
        <taxon>Ostariophysi</taxon>
        <taxon>Cypriniformes</taxon>
        <taxon>Cyprinidae</taxon>
        <taxon>Cyprininae</taxon>
        <taxon>Cyprinus</taxon>
    </lineage>
</organism>
<evidence type="ECO:0000256" key="13">
    <source>
        <dbReference type="RuleBase" id="RU046415"/>
    </source>
</evidence>